<comment type="caution">
    <text evidence="2">The sequence shown here is derived from an EMBL/GenBank/DDBJ whole genome shotgun (WGS) entry which is preliminary data.</text>
</comment>
<feature type="transmembrane region" description="Helical" evidence="1">
    <location>
        <begin position="164"/>
        <end position="183"/>
    </location>
</feature>
<name>A0A2N9DUZ9_9LACO</name>
<accession>A0A2N9DUZ9</accession>
<feature type="transmembrane region" description="Helical" evidence="1">
    <location>
        <begin position="49"/>
        <end position="74"/>
    </location>
</feature>
<reference evidence="2" key="1">
    <citation type="submission" date="2018-01" db="EMBL/GenBank/DDBJ databases">
        <authorList>
            <person name="Chaillou S."/>
        </authorList>
    </citation>
    <scope>NUCLEOTIDE SEQUENCE [LARGE SCALE GENOMIC DNA]</scope>
    <source>
        <strain evidence="2">MFPC41A2801</strain>
    </source>
</reference>
<keyword evidence="1" id="KW-0472">Membrane</keyword>
<evidence type="ECO:0000256" key="1">
    <source>
        <dbReference type="SAM" id="Phobius"/>
    </source>
</evidence>
<organism evidence="2 3">
    <name type="scientific">Latilactobacillus fuchuensis</name>
    <dbReference type="NCBI Taxonomy" id="164393"/>
    <lineage>
        <taxon>Bacteria</taxon>
        <taxon>Bacillati</taxon>
        <taxon>Bacillota</taxon>
        <taxon>Bacilli</taxon>
        <taxon>Lactobacillales</taxon>
        <taxon>Lactobacillaceae</taxon>
        <taxon>Latilactobacillus</taxon>
    </lineage>
</organism>
<gene>
    <name evidence="2" type="ORF">LFUMFP_220033</name>
</gene>
<keyword evidence="1" id="KW-0812">Transmembrane</keyword>
<feature type="transmembrane region" description="Helical" evidence="1">
    <location>
        <begin position="15"/>
        <end position="37"/>
    </location>
</feature>
<feature type="transmembrane region" description="Helical" evidence="1">
    <location>
        <begin position="80"/>
        <end position="103"/>
    </location>
</feature>
<dbReference type="RefSeq" id="WP_106483172.1">
    <property type="nucleotide sequence ID" value="NZ_LT984417.1"/>
</dbReference>
<dbReference type="AlphaFoldDB" id="A0A2N9DUZ9"/>
<dbReference type="EMBL" id="OGVC01000015">
    <property type="protein sequence ID" value="SPC38272.1"/>
    <property type="molecule type" value="Genomic_DNA"/>
</dbReference>
<evidence type="ECO:0000313" key="3">
    <source>
        <dbReference type="Proteomes" id="UP000238739"/>
    </source>
</evidence>
<keyword evidence="3" id="KW-1185">Reference proteome</keyword>
<proteinExistence type="predicted"/>
<keyword evidence="1" id="KW-1133">Transmembrane helix</keyword>
<sequence length="218" mass="24583">MVAQRIVLGITSNSFWFIGVYLIVLGSLMAGMFYDLISKKNRIGSSMLLAILSIVVYFVGGLISGAILGVHFYADDSEKLGLLLSGIPGIVGIICCLITFTVLTKEAKKLAYQNQDVERIKILFSNNYVFGFAQMTMLFGLISTSLASMGLLEVIIRIPDNGKPHLLAVVYFIPFIVLFYLLIKIPKWFEKSVWTYAIQQQLVQDYPARLKRRRDRNR</sequence>
<dbReference type="Proteomes" id="UP000238739">
    <property type="component" value="Unassembled WGS sequence"/>
</dbReference>
<protein>
    <submittedName>
        <fullName evidence="2">Uncharacterized protein</fullName>
    </submittedName>
</protein>
<evidence type="ECO:0000313" key="2">
    <source>
        <dbReference type="EMBL" id="SPC38272.1"/>
    </source>
</evidence>
<feature type="transmembrane region" description="Helical" evidence="1">
    <location>
        <begin position="128"/>
        <end position="152"/>
    </location>
</feature>